<keyword evidence="2" id="KW-1185">Reference proteome</keyword>
<evidence type="ECO:0000313" key="2">
    <source>
        <dbReference type="Proteomes" id="UP001638806"/>
    </source>
</evidence>
<dbReference type="EMBL" id="JBGNUJ010000007">
    <property type="protein sequence ID" value="KAL3957734.1"/>
    <property type="molecule type" value="Genomic_DNA"/>
</dbReference>
<dbReference type="Proteomes" id="UP001638806">
    <property type="component" value="Unassembled WGS sequence"/>
</dbReference>
<accession>A0ACC4DQC3</accession>
<proteinExistence type="predicted"/>
<sequence length="164" mass="17228">MPRRYLASSHKDSYCTAAIVHAAAVRTRGIDKPAFRCDDRGSKQKPASQRTIRNPRSHGDTGSRRHGASGHGGAAATPTNAGPPAPRFRAAAGHHEAHLEPRAGPGRPQHDVQPAVFLPSAPCWGGLPSDPVSTDGGPVVSPVASASRAFHASHVPRTSRPIQR</sequence>
<reference evidence="1" key="1">
    <citation type="submission" date="2024-12" db="EMBL/GenBank/DDBJ databases">
        <title>Comparative genomics and development of molecular markers within Purpureocillium lilacinum and among Purpureocillium species.</title>
        <authorList>
            <person name="Yeh Z.-Y."/>
            <person name="Ni N.-T."/>
            <person name="Lo P.-H."/>
            <person name="Mushyakhwo K."/>
            <person name="Lin C.-F."/>
            <person name="Nai Y.-S."/>
        </authorList>
    </citation>
    <scope>NUCLEOTIDE SEQUENCE</scope>
    <source>
        <strain evidence="1">NCHU-NPUST-175</strain>
    </source>
</reference>
<evidence type="ECO:0000313" key="1">
    <source>
        <dbReference type="EMBL" id="KAL3957734.1"/>
    </source>
</evidence>
<organism evidence="1 2">
    <name type="scientific">Purpureocillium lilacinum</name>
    <name type="common">Paecilomyces lilacinus</name>
    <dbReference type="NCBI Taxonomy" id="33203"/>
    <lineage>
        <taxon>Eukaryota</taxon>
        <taxon>Fungi</taxon>
        <taxon>Dikarya</taxon>
        <taxon>Ascomycota</taxon>
        <taxon>Pezizomycotina</taxon>
        <taxon>Sordariomycetes</taxon>
        <taxon>Hypocreomycetidae</taxon>
        <taxon>Hypocreales</taxon>
        <taxon>Ophiocordycipitaceae</taxon>
        <taxon>Purpureocillium</taxon>
    </lineage>
</organism>
<comment type="caution">
    <text evidence="1">The sequence shown here is derived from an EMBL/GenBank/DDBJ whole genome shotgun (WGS) entry which is preliminary data.</text>
</comment>
<gene>
    <name evidence="1" type="ORF">ACCO45_008312</name>
</gene>
<protein>
    <submittedName>
        <fullName evidence="1">Uncharacterized protein</fullName>
    </submittedName>
</protein>
<name>A0ACC4DQC3_PURLI</name>